<dbReference type="InterPro" id="IPR036388">
    <property type="entry name" value="WH-like_DNA-bd_sf"/>
</dbReference>
<evidence type="ECO:0000256" key="3">
    <source>
        <dbReference type="ARBA" id="ARBA00023163"/>
    </source>
</evidence>
<dbReference type="InterPro" id="IPR036390">
    <property type="entry name" value="WH_DNA-bd_sf"/>
</dbReference>
<dbReference type="InterPro" id="IPR050707">
    <property type="entry name" value="HTH_MetabolicPath_Reg"/>
</dbReference>
<dbReference type="PROSITE" id="PS51077">
    <property type="entry name" value="HTH_ICLR"/>
    <property type="match status" value="1"/>
</dbReference>
<dbReference type="SUPFAM" id="SSF46785">
    <property type="entry name" value="Winged helix' DNA-binding domain"/>
    <property type="match status" value="1"/>
</dbReference>
<keyword evidence="3" id="KW-0804">Transcription</keyword>
<keyword evidence="7" id="KW-1185">Reference proteome</keyword>
<dbReference type="PANTHER" id="PTHR30136">
    <property type="entry name" value="HELIX-TURN-HELIX TRANSCRIPTIONAL REGULATOR, ICLR FAMILY"/>
    <property type="match status" value="1"/>
</dbReference>
<dbReference type="GO" id="GO:0003700">
    <property type="term" value="F:DNA-binding transcription factor activity"/>
    <property type="evidence" value="ECO:0007669"/>
    <property type="project" value="TreeGrafter"/>
</dbReference>
<proteinExistence type="predicted"/>
<dbReference type="InterPro" id="IPR005471">
    <property type="entry name" value="Tscrpt_reg_IclR_N"/>
</dbReference>
<feature type="domain" description="IclR-ED" evidence="5">
    <location>
        <begin position="86"/>
        <end position="264"/>
    </location>
</feature>
<keyword evidence="2" id="KW-0238">DNA-binding</keyword>
<feature type="domain" description="HTH iclR-type" evidence="4">
    <location>
        <begin position="23"/>
        <end position="85"/>
    </location>
</feature>
<dbReference type="Pfam" id="PF01614">
    <property type="entry name" value="IclR_C"/>
    <property type="match status" value="1"/>
</dbReference>
<dbReference type="EMBL" id="QEYD01000001">
    <property type="protein sequence ID" value="PWE31469.1"/>
    <property type="molecule type" value="Genomic_DNA"/>
</dbReference>
<dbReference type="Pfam" id="PF09339">
    <property type="entry name" value="HTH_IclR"/>
    <property type="match status" value="1"/>
</dbReference>
<evidence type="ECO:0000259" key="4">
    <source>
        <dbReference type="PROSITE" id="PS51077"/>
    </source>
</evidence>
<accession>A0A2U2CI15</accession>
<name>A0A2U2CI15_9RHOB</name>
<dbReference type="Proteomes" id="UP000244940">
    <property type="component" value="Unassembled WGS sequence"/>
</dbReference>
<reference evidence="6 7" key="1">
    <citation type="submission" date="2018-05" db="EMBL/GenBank/DDBJ databases">
        <title>Pararhodobacter marina sp. nov., isolated from deep-sea water of the Indian Ocean.</title>
        <authorList>
            <person name="Lai Q.Sr."/>
            <person name="Liu X."/>
            <person name="Shao Z."/>
        </authorList>
    </citation>
    <scope>NUCLEOTIDE SEQUENCE [LARGE SCALE GENOMIC DNA]</scope>
    <source>
        <strain evidence="6 7">CIC4N-9</strain>
    </source>
</reference>
<evidence type="ECO:0000256" key="2">
    <source>
        <dbReference type="ARBA" id="ARBA00023125"/>
    </source>
</evidence>
<comment type="caution">
    <text evidence="6">The sequence shown here is derived from an EMBL/GenBank/DDBJ whole genome shotgun (WGS) entry which is preliminary data.</text>
</comment>
<dbReference type="GO" id="GO:0003677">
    <property type="term" value="F:DNA binding"/>
    <property type="evidence" value="ECO:0007669"/>
    <property type="project" value="UniProtKB-KW"/>
</dbReference>
<dbReference type="AlphaFoldDB" id="A0A2U2CI15"/>
<dbReference type="Gene3D" id="3.30.450.40">
    <property type="match status" value="1"/>
</dbReference>
<dbReference type="GeneID" id="94363285"/>
<evidence type="ECO:0000256" key="1">
    <source>
        <dbReference type="ARBA" id="ARBA00023015"/>
    </source>
</evidence>
<dbReference type="RefSeq" id="WP_109531270.1">
    <property type="nucleotide sequence ID" value="NZ_CAXPUO010000052.1"/>
</dbReference>
<dbReference type="SUPFAM" id="SSF55781">
    <property type="entry name" value="GAF domain-like"/>
    <property type="match status" value="1"/>
</dbReference>
<dbReference type="Gene3D" id="1.10.10.10">
    <property type="entry name" value="Winged helix-like DNA-binding domain superfamily/Winged helix DNA-binding domain"/>
    <property type="match status" value="1"/>
</dbReference>
<dbReference type="InterPro" id="IPR014757">
    <property type="entry name" value="Tscrpt_reg_IclR_C"/>
</dbReference>
<dbReference type="PANTHER" id="PTHR30136:SF35">
    <property type="entry name" value="HTH-TYPE TRANSCRIPTIONAL REGULATOR RV1719"/>
    <property type="match status" value="1"/>
</dbReference>
<protein>
    <submittedName>
        <fullName evidence="6">IclR family transcriptional regulator</fullName>
    </submittedName>
</protein>
<evidence type="ECO:0000259" key="5">
    <source>
        <dbReference type="PROSITE" id="PS51078"/>
    </source>
</evidence>
<keyword evidence="1" id="KW-0805">Transcription regulation</keyword>
<dbReference type="FunFam" id="1.10.10.10:FF:000056">
    <property type="entry name" value="IclR family transcriptional regulator"/>
    <property type="match status" value="1"/>
</dbReference>
<dbReference type="InterPro" id="IPR029016">
    <property type="entry name" value="GAF-like_dom_sf"/>
</dbReference>
<organism evidence="6 7">
    <name type="scientific">Pararhodobacter marinus</name>
    <dbReference type="NCBI Taxonomy" id="2184063"/>
    <lineage>
        <taxon>Bacteria</taxon>
        <taxon>Pseudomonadati</taxon>
        <taxon>Pseudomonadota</taxon>
        <taxon>Alphaproteobacteria</taxon>
        <taxon>Rhodobacterales</taxon>
        <taxon>Paracoccaceae</taxon>
        <taxon>Pararhodobacter</taxon>
    </lineage>
</organism>
<sequence length="264" mass="28092">MQLHAVAPDRVAATGTGCLGPVVKSAGRTLQILEFFDAVRREASVLEVARALGLPQSSTSALLQSLVSLGYLQQDRLSRTYFPTRRVSLLGHWVDSATVQEGRLLETVDDLALRTGQTVVMATANGLFAQYIYVAQPRQAAPIPIGALHPVTKTATGRALLAQAEESNVAAILRRLNAESAGEDTPIAIRPFLDALQAERARGYFTGPGAAEGTAGLAIIGGRDRQHLVLGIEGSPEAIRSCERRFSDQLHGSAGTLARHPRVA</sequence>
<dbReference type="PROSITE" id="PS51078">
    <property type="entry name" value="ICLR_ED"/>
    <property type="match status" value="1"/>
</dbReference>
<dbReference type="OrthoDB" id="1634354at2"/>
<evidence type="ECO:0000313" key="6">
    <source>
        <dbReference type="EMBL" id="PWE31469.1"/>
    </source>
</evidence>
<evidence type="ECO:0000313" key="7">
    <source>
        <dbReference type="Proteomes" id="UP000244940"/>
    </source>
</evidence>
<gene>
    <name evidence="6" type="ORF">C4N9_00105</name>
</gene>
<dbReference type="GO" id="GO:0045892">
    <property type="term" value="P:negative regulation of DNA-templated transcription"/>
    <property type="evidence" value="ECO:0007669"/>
    <property type="project" value="TreeGrafter"/>
</dbReference>